<proteinExistence type="predicted"/>
<name>A0ABU6CDV4_9ACTN</name>
<organism evidence="1 2">
    <name type="scientific">Streptomyces kunmingensis</name>
    <dbReference type="NCBI Taxonomy" id="68225"/>
    <lineage>
        <taxon>Bacteria</taxon>
        <taxon>Bacillati</taxon>
        <taxon>Actinomycetota</taxon>
        <taxon>Actinomycetes</taxon>
        <taxon>Kitasatosporales</taxon>
        <taxon>Streptomycetaceae</taxon>
        <taxon>Streptomyces</taxon>
    </lineage>
</organism>
<keyword evidence="2" id="KW-1185">Reference proteome</keyword>
<dbReference type="RefSeq" id="WP_324769454.1">
    <property type="nucleotide sequence ID" value="NZ_BAAATS010000016.1"/>
</dbReference>
<sequence>MGVTPVSAALLVQVALDAAGTGASAWEKLKTILEPTRGGTAGTGLDAGVLEELAQEPFNVSTAQAISVRIAERAAGSSALHDELTSWAQTVWQARSAVTLHDEPDGTAIGAAIALHHDVEPRFAVFGMGDVAAGGGLAGAPSGP</sequence>
<dbReference type="Proteomes" id="UP001352223">
    <property type="component" value="Unassembled WGS sequence"/>
</dbReference>
<comment type="caution">
    <text evidence="1">The sequence shown here is derived from an EMBL/GenBank/DDBJ whole genome shotgun (WGS) entry which is preliminary data.</text>
</comment>
<accession>A0ABU6CDV4</accession>
<dbReference type="EMBL" id="JAOZYB010000120">
    <property type="protein sequence ID" value="MEB3962030.1"/>
    <property type="molecule type" value="Genomic_DNA"/>
</dbReference>
<reference evidence="1 2" key="1">
    <citation type="submission" date="2022-10" db="EMBL/GenBank/DDBJ databases">
        <authorList>
            <person name="Xie J."/>
            <person name="Shen N."/>
        </authorList>
    </citation>
    <scope>NUCLEOTIDE SEQUENCE [LARGE SCALE GENOMIC DNA]</scope>
    <source>
        <strain evidence="1 2">DSM 41681</strain>
    </source>
</reference>
<evidence type="ECO:0000313" key="1">
    <source>
        <dbReference type="EMBL" id="MEB3962030.1"/>
    </source>
</evidence>
<protein>
    <submittedName>
        <fullName evidence="1">Uncharacterized protein</fullName>
    </submittedName>
</protein>
<evidence type="ECO:0000313" key="2">
    <source>
        <dbReference type="Proteomes" id="UP001352223"/>
    </source>
</evidence>
<gene>
    <name evidence="1" type="ORF">OKJ48_17510</name>
</gene>